<evidence type="ECO:0000256" key="1">
    <source>
        <dbReference type="ARBA" id="ARBA00001947"/>
    </source>
</evidence>
<comment type="similarity">
    <text evidence="2 8">Belongs to the peptidase M16 family.</text>
</comment>
<feature type="chain" id="PRO_5047214077" evidence="9">
    <location>
        <begin position="24"/>
        <end position="948"/>
    </location>
</feature>
<keyword evidence="13" id="KW-1185">Reference proteome</keyword>
<keyword evidence="6" id="KW-0862">Zinc</keyword>
<dbReference type="PANTHER" id="PTHR43690:SF34">
    <property type="entry name" value="ZINC PROTEASE PQQL-LIKE"/>
    <property type="match status" value="1"/>
</dbReference>
<evidence type="ECO:0000313" key="13">
    <source>
        <dbReference type="Proteomes" id="UP001165367"/>
    </source>
</evidence>
<evidence type="ECO:0000256" key="6">
    <source>
        <dbReference type="ARBA" id="ARBA00022833"/>
    </source>
</evidence>
<dbReference type="InterPro" id="IPR001431">
    <property type="entry name" value="Pept_M16_Zn_BS"/>
</dbReference>
<feature type="domain" description="Peptidase M16 C-terminal" evidence="11">
    <location>
        <begin position="690"/>
        <end position="867"/>
    </location>
</feature>
<evidence type="ECO:0000313" key="12">
    <source>
        <dbReference type="EMBL" id="MCG2617637.1"/>
    </source>
</evidence>
<evidence type="ECO:0000259" key="10">
    <source>
        <dbReference type="Pfam" id="PF00675"/>
    </source>
</evidence>
<protein>
    <submittedName>
        <fullName evidence="12">Insulinase family protein</fullName>
    </submittedName>
</protein>
<dbReference type="SUPFAM" id="SSF63411">
    <property type="entry name" value="LuxS/MPP-like metallohydrolase"/>
    <property type="match status" value="4"/>
</dbReference>
<evidence type="ECO:0000256" key="8">
    <source>
        <dbReference type="RuleBase" id="RU004447"/>
    </source>
</evidence>
<keyword evidence="9" id="KW-0732">Signal</keyword>
<dbReference type="InterPro" id="IPR007863">
    <property type="entry name" value="Peptidase_M16_C"/>
</dbReference>
<evidence type="ECO:0000256" key="9">
    <source>
        <dbReference type="SAM" id="SignalP"/>
    </source>
</evidence>
<feature type="signal peptide" evidence="9">
    <location>
        <begin position="1"/>
        <end position="23"/>
    </location>
</feature>
<evidence type="ECO:0000256" key="2">
    <source>
        <dbReference type="ARBA" id="ARBA00007261"/>
    </source>
</evidence>
<gene>
    <name evidence="12" type="ORF">LZZ85_25275</name>
</gene>
<keyword evidence="4" id="KW-0479">Metal-binding</keyword>
<dbReference type="Pfam" id="PF05193">
    <property type="entry name" value="Peptidase_M16_C"/>
    <property type="match status" value="2"/>
</dbReference>
<dbReference type="PROSITE" id="PS00143">
    <property type="entry name" value="INSULINASE"/>
    <property type="match status" value="1"/>
</dbReference>
<evidence type="ECO:0000256" key="7">
    <source>
        <dbReference type="ARBA" id="ARBA00023049"/>
    </source>
</evidence>
<feature type="domain" description="Peptidase M16 C-terminal" evidence="11">
    <location>
        <begin position="209"/>
        <end position="392"/>
    </location>
</feature>
<evidence type="ECO:0000256" key="4">
    <source>
        <dbReference type="ARBA" id="ARBA00022723"/>
    </source>
</evidence>
<sequence length="948" mass="105859">MKIQNTKLLLLILLSILSSASFAQYKLTDPVPLDPTVKTGTLPNGLRYYIRKNPKPEKKVELRLALNAGSVQENDNQRGLAHFMEHMGFNGSKHFPKNELVDFLQKTGVDFGADLNAYTSFDETVYILSLPTDEPGMLEKGFTVLEDWAFNNLLDKDEVEKERGVVLEESRLSKGSWERMSRQYFPKLLNGSKYAERLPIGKDTVLKTFSYATLKDFYTKWYRPNLMAVIVVGDIDPAQAEKDIIAHFGKAKNPANAPARAALTPIKPRTAPEAIVLTDEEATNTTVQIYNYVKPATPVKTWADYRNGIIEGLVSSLIGQRLSELAQKENPPFIFGGTSFQQFIRGYSTLSSFAVIGQGTAQEAINALMAETNRARQFGFLESELNRTKSSLLNGAEKAFNEKDKSESGQIIFQYVNNFLQGTATPGVENRYKFLQQVLPTITLAEVNAVAKKMPGTENAFAMIQAPAKMKDKLPDNAGLLSALVAANKQAVTAYQEKAVATKLLDKEPVPGKILSETVNEKLGTTDITFENGVTVTLKPTTHKNDEIMMDAWRWGGFGKFALADKENAENAAILVNQMGIADMTPTDLRKFMAGKTAFVSPYINDNEEGIEGRSSVKDLETFFQLTYLYLTQPRKDVALFKSFVTKQKAQLEFVKQNPESFFSDTVSKIAYNNNPWAPGIPSPEDYDKISLDKSFAIYNELFSNAYGMHFTFVGKLDGAEVKPLLLKYIASLPAKPKDVSFKDNGVRLTAGPRTINIQRGKESQSFINLMFEGPIEDTREAKMQLNALVEAINIKITEKLREEMSGIYGGGLYGQVVKRPYLHYTVSANIPCGPENVGKLTDSLYALIKHVQEKGLEQKDLDKVKETWKKQYRVGVQNNNYWLSALSNSWINKEDPENILTFEQKVDALTLEDIQAAAKKFLPLDKAVKAVLYPESVKIPDEPKKAF</sequence>
<dbReference type="Gene3D" id="3.30.830.10">
    <property type="entry name" value="Metalloenzyme, LuxS/M16 peptidase-like"/>
    <property type="match status" value="4"/>
</dbReference>
<dbReference type="InterPro" id="IPR011249">
    <property type="entry name" value="Metalloenz_LuxS/M16"/>
</dbReference>
<accession>A0ABS9KZ63</accession>
<dbReference type="InterPro" id="IPR011765">
    <property type="entry name" value="Pept_M16_N"/>
</dbReference>
<reference evidence="12" key="1">
    <citation type="submission" date="2022-01" db="EMBL/GenBank/DDBJ databases">
        <authorList>
            <person name="Jo J.-H."/>
            <person name="Im W.-T."/>
        </authorList>
    </citation>
    <scope>NUCLEOTIDE SEQUENCE</scope>
    <source>
        <strain evidence="12">NA20</strain>
    </source>
</reference>
<dbReference type="EMBL" id="JAKLTR010000023">
    <property type="protein sequence ID" value="MCG2617637.1"/>
    <property type="molecule type" value="Genomic_DNA"/>
</dbReference>
<comment type="cofactor">
    <cofactor evidence="1">
        <name>Zn(2+)</name>
        <dbReference type="ChEBI" id="CHEBI:29105"/>
    </cofactor>
</comment>
<dbReference type="PANTHER" id="PTHR43690">
    <property type="entry name" value="NARDILYSIN"/>
    <property type="match status" value="1"/>
</dbReference>
<dbReference type="Pfam" id="PF00675">
    <property type="entry name" value="Peptidase_M16"/>
    <property type="match status" value="1"/>
</dbReference>
<proteinExistence type="inferred from homology"/>
<keyword evidence="5" id="KW-0378">Hydrolase</keyword>
<keyword evidence="3" id="KW-0645">Protease</keyword>
<dbReference type="Proteomes" id="UP001165367">
    <property type="component" value="Unassembled WGS sequence"/>
</dbReference>
<dbReference type="InterPro" id="IPR050626">
    <property type="entry name" value="Peptidase_M16"/>
</dbReference>
<evidence type="ECO:0000256" key="5">
    <source>
        <dbReference type="ARBA" id="ARBA00022801"/>
    </source>
</evidence>
<organism evidence="12 13">
    <name type="scientific">Terrimonas ginsenosidimutans</name>
    <dbReference type="NCBI Taxonomy" id="2908004"/>
    <lineage>
        <taxon>Bacteria</taxon>
        <taxon>Pseudomonadati</taxon>
        <taxon>Bacteroidota</taxon>
        <taxon>Chitinophagia</taxon>
        <taxon>Chitinophagales</taxon>
        <taxon>Chitinophagaceae</taxon>
        <taxon>Terrimonas</taxon>
    </lineage>
</organism>
<keyword evidence="7" id="KW-0482">Metalloprotease</keyword>
<evidence type="ECO:0000259" key="11">
    <source>
        <dbReference type="Pfam" id="PF05193"/>
    </source>
</evidence>
<dbReference type="RefSeq" id="WP_237876435.1">
    <property type="nucleotide sequence ID" value="NZ_JAKLTR010000023.1"/>
</dbReference>
<feature type="domain" description="Peptidase M16 N-terminal" evidence="10">
    <location>
        <begin position="53"/>
        <end position="177"/>
    </location>
</feature>
<comment type="caution">
    <text evidence="12">The sequence shown here is derived from an EMBL/GenBank/DDBJ whole genome shotgun (WGS) entry which is preliminary data.</text>
</comment>
<name>A0ABS9KZ63_9BACT</name>
<evidence type="ECO:0000256" key="3">
    <source>
        <dbReference type="ARBA" id="ARBA00022670"/>
    </source>
</evidence>